<organism evidence="2 3">
    <name type="scientific">Pediococcus cellicola</name>
    <dbReference type="NCBI Taxonomy" id="319652"/>
    <lineage>
        <taxon>Bacteria</taxon>
        <taxon>Bacillati</taxon>
        <taxon>Bacillota</taxon>
        <taxon>Bacilli</taxon>
        <taxon>Lactobacillales</taxon>
        <taxon>Lactobacillaceae</taxon>
        <taxon>Pediococcus</taxon>
    </lineage>
</organism>
<dbReference type="Gene3D" id="3.30.300.130">
    <property type="entry name" value="Fe-S cluster assembly (FSCA)"/>
    <property type="match status" value="1"/>
</dbReference>
<evidence type="ECO:0000259" key="1">
    <source>
        <dbReference type="Pfam" id="PF01883"/>
    </source>
</evidence>
<dbReference type="SUPFAM" id="SSF117916">
    <property type="entry name" value="Fe-S cluster assembly (FSCA) domain-like"/>
    <property type="match status" value="1"/>
</dbReference>
<dbReference type="OrthoDB" id="9805360at2"/>
<dbReference type="Proteomes" id="UP000051568">
    <property type="component" value="Unassembled WGS sequence"/>
</dbReference>
<dbReference type="Pfam" id="PF01883">
    <property type="entry name" value="FeS_assembly_P"/>
    <property type="match status" value="1"/>
</dbReference>
<accession>A0A0R2IK33</accession>
<comment type="caution">
    <text evidence="2">The sequence shown here is derived from an EMBL/GenBank/DDBJ whole genome shotgun (WGS) entry which is preliminary data.</text>
</comment>
<dbReference type="InterPro" id="IPR034904">
    <property type="entry name" value="FSCA_dom_sf"/>
</dbReference>
<reference evidence="2 3" key="1">
    <citation type="journal article" date="2015" name="Genome Announc.">
        <title>Expanding the biotechnology potential of lactobacilli through comparative genomics of 213 strains and associated genera.</title>
        <authorList>
            <person name="Sun Z."/>
            <person name="Harris H.M."/>
            <person name="McCann A."/>
            <person name="Guo C."/>
            <person name="Argimon S."/>
            <person name="Zhang W."/>
            <person name="Yang X."/>
            <person name="Jeffery I.B."/>
            <person name="Cooney J.C."/>
            <person name="Kagawa T.F."/>
            <person name="Liu W."/>
            <person name="Song Y."/>
            <person name="Salvetti E."/>
            <person name="Wrobel A."/>
            <person name="Rasinkangas P."/>
            <person name="Parkhill J."/>
            <person name="Rea M.C."/>
            <person name="O'Sullivan O."/>
            <person name="Ritari J."/>
            <person name="Douillard F.P."/>
            <person name="Paul Ross R."/>
            <person name="Yang R."/>
            <person name="Briner A.E."/>
            <person name="Felis G.E."/>
            <person name="de Vos W.M."/>
            <person name="Barrangou R."/>
            <person name="Klaenhammer T.R."/>
            <person name="Caufield P.W."/>
            <person name="Cui Y."/>
            <person name="Zhang H."/>
            <person name="O'Toole P.W."/>
        </authorList>
    </citation>
    <scope>NUCLEOTIDE SEQUENCE [LARGE SCALE GENOMIC DNA]</scope>
    <source>
        <strain evidence="2 3">DSM 17757</strain>
    </source>
</reference>
<dbReference type="InterPro" id="IPR002744">
    <property type="entry name" value="MIP18-like"/>
</dbReference>
<dbReference type="PANTHER" id="PTHR42831:SF1">
    <property type="entry name" value="FE-S PROTEIN MATURATION AUXILIARY FACTOR YITW"/>
    <property type="match status" value="1"/>
</dbReference>
<proteinExistence type="predicted"/>
<gene>
    <name evidence="2" type="ORF">IV80_GL000578</name>
</gene>
<dbReference type="EMBL" id="JQBR01000014">
    <property type="protein sequence ID" value="KRN64958.1"/>
    <property type="molecule type" value="Genomic_DNA"/>
</dbReference>
<dbReference type="PANTHER" id="PTHR42831">
    <property type="entry name" value="FE-S PROTEIN MATURATION AUXILIARY FACTOR YITW"/>
    <property type="match status" value="1"/>
</dbReference>
<name>A0A0R2IK33_9LACO</name>
<keyword evidence="3" id="KW-1185">Reference proteome</keyword>
<dbReference type="AlphaFoldDB" id="A0A0R2IK33"/>
<feature type="domain" description="MIP18 family-like" evidence="1">
    <location>
        <begin position="11"/>
        <end position="81"/>
    </location>
</feature>
<evidence type="ECO:0000313" key="3">
    <source>
        <dbReference type="Proteomes" id="UP000051568"/>
    </source>
</evidence>
<dbReference type="InterPro" id="IPR052339">
    <property type="entry name" value="Fe-S_Maturation_MIP18"/>
</dbReference>
<dbReference type="STRING" id="319652.IV80_GL000578"/>
<protein>
    <recommendedName>
        <fullName evidence="1">MIP18 family-like domain-containing protein</fullName>
    </recommendedName>
</protein>
<dbReference type="RefSeq" id="WP_057752774.1">
    <property type="nucleotide sequence ID" value="NZ_BJVH01000016.1"/>
</dbReference>
<evidence type="ECO:0000313" key="2">
    <source>
        <dbReference type="EMBL" id="KRN64958.1"/>
    </source>
</evidence>
<sequence length="106" mass="11725">MVCKQSESFETQAYQALGKVIDPEIGVDLVSLGLIYGVTCDQKGVCTVTMTLTMMGCPLTDVLNQAITQAVQELPGVQTVKINLVWEPMWTIDKMSREARVQLGMW</sequence>
<dbReference type="PATRIC" id="fig|319652.3.peg.586"/>